<protein>
    <submittedName>
        <fullName evidence="1">Uncharacterized protein</fullName>
    </submittedName>
</protein>
<proteinExistence type="predicted"/>
<feature type="non-terminal residue" evidence="1">
    <location>
        <position position="1"/>
    </location>
</feature>
<dbReference type="AlphaFoldDB" id="X0TJG9"/>
<reference evidence="1" key="1">
    <citation type="journal article" date="2014" name="Front. Microbiol.">
        <title>High frequency of phylogenetically diverse reductive dehalogenase-homologous genes in deep subseafloor sedimentary metagenomes.</title>
        <authorList>
            <person name="Kawai M."/>
            <person name="Futagami T."/>
            <person name="Toyoda A."/>
            <person name="Takaki Y."/>
            <person name="Nishi S."/>
            <person name="Hori S."/>
            <person name="Arai W."/>
            <person name="Tsubouchi T."/>
            <person name="Morono Y."/>
            <person name="Uchiyama I."/>
            <person name="Ito T."/>
            <person name="Fujiyama A."/>
            <person name="Inagaki F."/>
            <person name="Takami H."/>
        </authorList>
    </citation>
    <scope>NUCLEOTIDE SEQUENCE</scope>
    <source>
        <strain evidence="1">Expedition CK06-06</strain>
    </source>
</reference>
<name>X0TJG9_9ZZZZ</name>
<comment type="caution">
    <text evidence="1">The sequence shown here is derived from an EMBL/GenBank/DDBJ whole genome shotgun (WGS) entry which is preliminary data.</text>
</comment>
<gene>
    <name evidence="1" type="ORF">S01H1_31150</name>
</gene>
<evidence type="ECO:0000313" key="1">
    <source>
        <dbReference type="EMBL" id="GAF88302.1"/>
    </source>
</evidence>
<dbReference type="EMBL" id="BARS01019205">
    <property type="protein sequence ID" value="GAF88302.1"/>
    <property type="molecule type" value="Genomic_DNA"/>
</dbReference>
<accession>X0TJG9</accession>
<organism evidence="1">
    <name type="scientific">marine sediment metagenome</name>
    <dbReference type="NCBI Taxonomy" id="412755"/>
    <lineage>
        <taxon>unclassified sequences</taxon>
        <taxon>metagenomes</taxon>
        <taxon>ecological metagenomes</taxon>
    </lineage>
</organism>
<sequence length="67" mass="8073">RYTNRRLHSAIGYIATQPHMSGRYIRFRAKKFEKVEYLTENAGVFLPLSRKSLDVETKWCQEFIEEY</sequence>